<dbReference type="InterPro" id="IPR001138">
    <property type="entry name" value="Zn2Cys6_DnaBD"/>
</dbReference>
<evidence type="ECO:0000259" key="3">
    <source>
        <dbReference type="PROSITE" id="PS50048"/>
    </source>
</evidence>
<dbReference type="Gene3D" id="4.10.240.10">
    <property type="entry name" value="Zn(2)-C6 fungal-type DNA-binding domain"/>
    <property type="match status" value="1"/>
</dbReference>
<dbReference type="Proteomes" id="UP000030680">
    <property type="component" value="Unassembled WGS sequence"/>
</dbReference>
<dbReference type="InterPro" id="IPR050335">
    <property type="entry name" value="ERT1_acuK_gluconeogen_tf"/>
</dbReference>
<evidence type="ECO:0000313" key="5">
    <source>
        <dbReference type="Proteomes" id="UP000030680"/>
    </source>
</evidence>
<dbReference type="AlphaFoldDB" id="M2Y8Q4"/>
<dbReference type="GeneID" id="17091024"/>
<dbReference type="GO" id="GO:0008270">
    <property type="term" value="F:zinc ion binding"/>
    <property type="evidence" value="ECO:0007669"/>
    <property type="project" value="InterPro"/>
</dbReference>
<evidence type="ECO:0000256" key="2">
    <source>
        <dbReference type="ARBA" id="ARBA00023242"/>
    </source>
</evidence>
<dbReference type="InterPro" id="IPR036864">
    <property type="entry name" value="Zn2-C6_fun-type_DNA-bd_sf"/>
</dbReference>
<dbReference type="CDD" id="cd00067">
    <property type="entry name" value="GAL4"/>
    <property type="match status" value="1"/>
</dbReference>
<sequence>MNPKGTNIDGFLLEDPQDGKQRLVRNEDVSASSDQVLSTDIKPLCGGCSRSGVSVEKEVKTTVSQHKKRRRVLRVVSISCTHCRQAKQACDDFRPCRRCVRLGLQATCVDAPSSRPRRCRKPTSSFQVSNIHSIFQRKGSNSVFEPDSDQNDRQNETYFDHSCPSLEHETSCSSFNHVDFSETIQIEGGTSPGQDLEARWFQSSIAEERVSTLFIPVDCLTRGKPITSVNLDCEQVSNRTILEEASGSDTLVHWRPLYSYGSSKETVDEDCFPFMNSENLLSTNSDHCSDEENYSDLIYSLSKKEGLIFVTGRIWDIMVSWDQELQHKVENVEDEQILDLAKSEVLFYFVAKSIERYVQFFSSNVQDSPYCSLFALNAAIQSLDSSSEHFAQRMVSLLPPKSPVLSNDQQDLFLESVPIATLKMSVSLDDSWHKILYVNGECCDLFGTTRQTLIELLSDPSSLHVIFVDNGWFVEPLKTLCSLRKGILKRKSTFRLRSLRNEILDCLVSTSFGTDSDWLPKYIIFYIQSFHKLGNIGTHETSKESTKCSSKEKQQTDQVYSAGTSARDSISFPMSMSRLDSVHSDSTSTCCPIDKVQASTFHNCNQFITSVFGALGVALV</sequence>
<keyword evidence="2" id="KW-0539">Nucleus</keyword>
<protein>
    <submittedName>
        <fullName evidence="4">Transcription factor, zinc ion binding protein isoform 1</fullName>
    </submittedName>
</protein>
<evidence type="ECO:0000256" key="1">
    <source>
        <dbReference type="ARBA" id="ARBA00022723"/>
    </source>
</evidence>
<dbReference type="PANTHER" id="PTHR47659">
    <property type="entry name" value="ZN(II)2CYS6 TRANSCRIPTION FACTOR (EUROFUNG)-RELATED"/>
    <property type="match status" value="1"/>
</dbReference>
<evidence type="ECO:0000313" key="4">
    <source>
        <dbReference type="EMBL" id="EME32443.1"/>
    </source>
</evidence>
<dbReference type="PANTHER" id="PTHR47659:SF7">
    <property type="entry name" value="FUNGAL TRANSCRIPTIONAL REGULATORY PROTEIN, N-TERMINAL DOMAIN-CONTAINING PROTEIN"/>
    <property type="match status" value="1"/>
</dbReference>
<dbReference type="EMBL" id="KB454486">
    <property type="protein sequence ID" value="EME32443.1"/>
    <property type="molecule type" value="Genomic_DNA"/>
</dbReference>
<feature type="domain" description="Zn(2)-C6 fungal-type" evidence="3">
    <location>
        <begin position="79"/>
        <end position="110"/>
    </location>
</feature>
<dbReference type="SMART" id="SM00066">
    <property type="entry name" value="GAL4"/>
    <property type="match status" value="1"/>
</dbReference>
<dbReference type="PROSITE" id="PS50048">
    <property type="entry name" value="ZN2_CY6_FUNGAL_2"/>
    <property type="match status" value="1"/>
</dbReference>
<dbReference type="PROSITE" id="PS00463">
    <property type="entry name" value="ZN2_CY6_FUNGAL_1"/>
    <property type="match status" value="1"/>
</dbReference>
<dbReference type="GO" id="GO:0000981">
    <property type="term" value="F:DNA-binding transcription factor activity, RNA polymerase II-specific"/>
    <property type="evidence" value="ECO:0007669"/>
    <property type="project" value="InterPro"/>
</dbReference>
<dbReference type="KEGG" id="gsl:Gasu_05270"/>
<reference evidence="5" key="1">
    <citation type="journal article" date="2013" name="Science">
        <title>Gene transfer from bacteria and archaea facilitated evolution of an extremophilic eukaryote.</title>
        <authorList>
            <person name="Schonknecht G."/>
            <person name="Chen W.H."/>
            <person name="Ternes C.M."/>
            <person name="Barbier G.G."/>
            <person name="Shrestha R.P."/>
            <person name="Stanke M."/>
            <person name="Brautigam A."/>
            <person name="Baker B.J."/>
            <person name="Banfield J.F."/>
            <person name="Garavito R.M."/>
            <person name="Carr K."/>
            <person name="Wilkerson C."/>
            <person name="Rensing S.A."/>
            <person name="Gagneul D."/>
            <person name="Dickenson N.E."/>
            <person name="Oesterhelt C."/>
            <person name="Lercher M.J."/>
            <person name="Weber A.P."/>
        </authorList>
    </citation>
    <scope>NUCLEOTIDE SEQUENCE [LARGE SCALE GENOMIC DNA]</scope>
    <source>
        <strain evidence="5">074W</strain>
    </source>
</reference>
<name>M2Y8Q4_GALSU</name>
<dbReference type="SUPFAM" id="SSF57701">
    <property type="entry name" value="Zn2/Cys6 DNA-binding domain"/>
    <property type="match status" value="1"/>
</dbReference>
<dbReference type="OrthoDB" id="2538135at2759"/>
<dbReference type="RefSeq" id="XP_005708963.1">
    <property type="nucleotide sequence ID" value="XM_005708906.1"/>
</dbReference>
<dbReference type="Gramene" id="EME32443">
    <property type="protein sequence ID" value="EME32443"/>
    <property type="gene ID" value="Gasu_05270"/>
</dbReference>
<keyword evidence="1" id="KW-0479">Metal-binding</keyword>
<proteinExistence type="predicted"/>
<accession>M2Y8Q4</accession>
<dbReference type="Pfam" id="PF00172">
    <property type="entry name" value="Zn_clus"/>
    <property type="match status" value="1"/>
</dbReference>
<keyword evidence="5" id="KW-1185">Reference proteome</keyword>
<gene>
    <name evidence="4" type="ORF">Gasu_05270</name>
</gene>
<organism evidence="4 5">
    <name type="scientific">Galdieria sulphuraria</name>
    <name type="common">Red alga</name>
    <dbReference type="NCBI Taxonomy" id="130081"/>
    <lineage>
        <taxon>Eukaryota</taxon>
        <taxon>Rhodophyta</taxon>
        <taxon>Bangiophyceae</taxon>
        <taxon>Galdieriales</taxon>
        <taxon>Galdieriaceae</taxon>
        <taxon>Galdieria</taxon>
    </lineage>
</organism>